<comment type="caution">
    <text evidence="2">The sequence shown here is derived from an EMBL/GenBank/DDBJ whole genome shotgun (WGS) entry which is preliminary data.</text>
</comment>
<name>A0A6I1GNH8_9BIFI</name>
<keyword evidence="3" id="KW-1185">Reference proteome</keyword>
<evidence type="ECO:0000313" key="2">
    <source>
        <dbReference type="EMBL" id="KAB7790949.1"/>
    </source>
</evidence>
<feature type="region of interest" description="Disordered" evidence="1">
    <location>
        <begin position="1"/>
        <end position="42"/>
    </location>
</feature>
<evidence type="ECO:0000256" key="1">
    <source>
        <dbReference type="SAM" id="MobiDB-lite"/>
    </source>
</evidence>
<reference evidence="2 3" key="1">
    <citation type="submission" date="2019-09" db="EMBL/GenBank/DDBJ databases">
        <title>Characterization of the phylogenetic diversity of two novel species belonging to the genus Bifidobacterium: Bifidobacterium cebidarum sp. nov. and Bifidobacterium leontopitheci sp. nov.</title>
        <authorList>
            <person name="Lugli G.A."/>
            <person name="Duranti S."/>
            <person name="Milani C."/>
            <person name="Turroni F."/>
            <person name="Ventura M."/>
        </authorList>
    </citation>
    <scope>NUCLEOTIDE SEQUENCE [LARGE SCALE GENOMIC DNA]</scope>
    <source>
        <strain evidence="2 3">LMG 31471</strain>
    </source>
</reference>
<dbReference type="AlphaFoldDB" id="A0A6I1GNH8"/>
<dbReference type="EMBL" id="WBVT01000005">
    <property type="protein sequence ID" value="KAB7790949.1"/>
    <property type="molecule type" value="Genomic_DNA"/>
</dbReference>
<evidence type="ECO:0000313" key="3">
    <source>
        <dbReference type="Proteomes" id="UP000441772"/>
    </source>
</evidence>
<dbReference type="Proteomes" id="UP000441772">
    <property type="component" value="Unassembled WGS sequence"/>
</dbReference>
<feature type="compositionally biased region" description="Basic and acidic residues" evidence="1">
    <location>
        <begin position="1"/>
        <end position="12"/>
    </location>
</feature>
<proteinExistence type="predicted"/>
<dbReference type="RefSeq" id="WP_152233868.1">
    <property type="nucleotide sequence ID" value="NZ_JBHSKZ010000029.1"/>
</dbReference>
<sequence length="63" mass="7051">MTGRHPSDDLMRRFPQLAASDDGAVGPNADASPDDAADQRDKRRIEAFRGVLDTLRRELDDIR</sequence>
<accession>A0A6I1GNH8</accession>
<protein>
    <submittedName>
        <fullName evidence="2">Uncharacterized protein</fullName>
    </submittedName>
</protein>
<gene>
    <name evidence="2" type="ORF">F7D09_0495</name>
</gene>
<organism evidence="2 3">
    <name type="scientific">Bifidobacterium leontopitheci</name>
    <dbReference type="NCBI Taxonomy" id="2650774"/>
    <lineage>
        <taxon>Bacteria</taxon>
        <taxon>Bacillati</taxon>
        <taxon>Actinomycetota</taxon>
        <taxon>Actinomycetes</taxon>
        <taxon>Bifidobacteriales</taxon>
        <taxon>Bifidobacteriaceae</taxon>
        <taxon>Bifidobacterium</taxon>
    </lineage>
</organism>